<dbReference type="HAMAP" id="MF_01864">
    <property type="entry name" value="tRNA_metthiotr_MiaB"/>
    <property type="match status" value="1"/>
</dbReference>
<feature type="domain" description="Radical SAM core" evidence="13">
    <location>
        <begin position="144"/>
        <end position="374"/>
    </location>
</feature>
<dbReference type="InterPro" id="IPR006638">
    <property type="entry name" value="Elp3/MiaA/NifB-like_rSAM"/>
</dbReference>
<evidence type="ECO:0000256" key="6">
    <source>
        <dbReference type="ARBA" id="ARBA00023004"/>
    </source>
</evidence>
<feature type="domain" description="MTTase N-terminal" evidence="12">
    <location>
        <begin position="4"/>
        <end position="120"/>
    </location>
</feature>
<dbReference type="Proteomes" id="UP000784128">
    <property type="component" value="Unassembled WGS sequence"/>
</dbReference>
<dbReference type="CDD" id="cd01335">
    <property type="entry name" value="Radical_SAM"/>
    <property type="match status" value="1"/>
</dbReference>
<dbReference type="SFLD" id="SFLDG01082">
    <property type="entry name" value="B12-binding_domain_containing"/>
    <property type="match status" value="1"/>
</dbReference>
<dbReference type="InterPro" id="IPR006463">
    <property type="entry name" value="MiaB_methiolase"/>
</dbReference>
<dbReference type="Gene3D" id="3.80.30.20">
    <property type="entry name" value="tm_1862 like domain"/>
    <property type="match status" value="1"/>
</dbReference>
<proteinExistence type="inferred from homology"/>
<comment type="similarity">
    <text evidence="9">Belongs to the methylthiotransferase family. MiaB subfamily.</text>
</comment>
<comment type="cofactor">
    <cofactor evidence="9">
        <name>[4Fe-4S] cluster</name>
        <dbReference type="ChEBI" id="CHEBI:49883"/>
    </cofactor>
    <text evidence="9">Binds 2 [4Fe-4S] clusters. One cluster is coordinated with 3 cysteines and an exchangeable S-adenosyl-L-methionine.</text>
</comment>
<keyword evidence="10" id="KW-0175">Coiled coil</keyword>
<feature type="binding site" evidence="9">
    <location>
        <position position="13"/>
    </location>
    <ligand>
        <name>[4Fe-4S] cluster</name>
        <dbReference type="ChEBI" id="CHEBI:49883"/>
        <label>1</label>
    </ligand>
</feature>
<dbReference type="SFLD" id="SFLDG01061">
    <property type="entry name" value="methylthiotransferase"/>
    <property type="match status" value="1"/>
</dbReference>
<evidence type="ECO:0000313" key="14">
    <source>
        <dbReference type="EMBL" id="MBT1071656.1"/>
    </source>
</evidence>
<evidence type="ECO:0000256" key="2">
    <source>
        <dbReference type="ARBA" id="ARBA00022485"/>
    </source>
</evidence>
<feature type="coiled-coil region" evidence="10">
    <location>
        <begin position="345"/>
        <end position="374"/>
    </location>
</feature>
<dbReference type="PROSITE" id="PS51449">
    <property type="entry name" value="MTTASE_N"/>
    <property type="match status" value="1"/>
</dbReference>
<dbReference type="EMBL" id="JAHDYS010000006">
    <property type="protein sequence ID" value="MBT1071656.1"/>
    <property type="molecule type" value="Genomic_DNA"/>
</dbReference>
<dbReference type="SFLD" id="SFLDF00273">
    <property type="entry name" value="(dimethylallyl)adenosine_tRNA"/>
    <property type="match status" value="1"/>
</dbReference>
<dbReference type="Pfam" id="PF00919">
    <property type="entry name" value="UPF0004"/>
    <property type="match status" value="1"/>
</dbReference>
<comment type="function">
    <text evidence="1 9">Catalyzes the methylthiolation of N6-(dimethylallyl)adenosine (i(6)A), leading to the formation of 2-methylthio-N6-(dimethylallyl)adenosine (ms(2)i(6)A) at position 37 in tRNAs that read codons beginning with uridine.</text>
</comment>
<protein>
    <recommendedName>
        <fullName evidence="8 9">tRNA-2-methylthio-N(6)-dimethylallyladenosine synthase</fullName>
        <ecNumber evidence="8 9">2.8.4.3</ecNumber>
    </recommendedName>
    <alternativeName>
        <fullName evidence="9">(Dimethylallyl)adenosine tRNA methylthiotransferase MiaB</fullName>
    </alternativeName>
    <alternativeName>
        <fullName evidence="9">tRNA-i(6)A37 methylthiotransferase</fullName>
    </alternativeName>
</protein>
<dbReference type="GO" id="GO:0035597">
    <property type="term" value="F:tRNA-2-methylthio-N(6)-dimethylallyladenosine(37) synthase activity"/>
    <property type="evidence" value="ECO:0007669"/>
    <property type="project" value="UniProtKB-EC"/>
</dbReference>
<comment type="caution">
    <text evidence="14">The sequence shown here is derived from an EMBL/GenBank/DDBJ whole genome shotgun (WGS) entry which is preliminary data.</text>
</comment>
<keyword evidence="15" id="KW-1185">Reference proteome</keyword>
<keyword evidence="2 9" id="KW-0004">4Fe-4S</keyword>
<dbReference type="EC" id="2.8.4.3" evidence="8 9"/>
<feature type="binding site" evidence="9">
    <location>
        <position position="165"/>
    </location>
    <ligand>
        <name>[4Fe-4S] cluster</name>
        <dbReference type="ChEBI" id="CHEBI:49883"/>
        <label>2</label>
        <note>4Fe-4S-S-AdoMet</note>
    </ligand>
</feature>
<dbReference type="Gene3D" id="3.40.50.12160">
    <property type="entry name" value="Methylthiotransferase, N-terminal domain"/>
    <property type="match status" value="1"/>
</dbReference>
<name>A0ABS5U7L7_9BACT</name>
<feature type="domain" description="TRAM" evidence="11">
    <location>
        <begin position="377"/>
        <end position="438"/>
    </location>
</feature>
<comment type="subunit">
    <text evidence="9">Monomer.</text>
</comment>
<dbReference type="InterPro" id="IPR020612">
    <property type="entry name" value="Methylthiotransferase_CS"/>
</dbReference>
<dbReference type="RefSeq" id="WP_214297665.1">
    <property type="nucleotide sequence ID" value="NZ_JAHDYS010000006.1"/>
</dbReference>
<dbReference type="PANTHER" id="PTHR43020">
    <property type="entry name" value="CDK5 REGULATORY SUBUNIT-ASSOCIATED PROTEIN 1"/>
    <property type="match status" value="1"/>
</dbReference>
<evidence type="ECO:0000256" key="8">
    <source>
        <dbReference type="ARBA" id="ARBA00033765"/>
    </source>
</evidence>
<comment type="catalytic activity">
    <reaction evidence="9">
        <text>N(6)-dimethylallyladenosine(37) in tRNA + (sulfur carrier)-SH + AH2 + 2 S-adenosyl-L-methionine = 2-methylsulfanyl-N(6)-dimethylallyladenosine(37) in tRNA + (sulfur carrier)-H + 5'-deoxyadenosine + L-methionine + A + S-adenosyl-L-homocysteine + 2 H(+)</text>
        <dbReference type="Rhea" id="RHEA:37067"/>
        <dbReference type="Rhea" id="RHEA-COMP:10375"/>
        <dbReference type="Rhea" id="RHEA-COMP:10376"/>
        <dbReference type="Rhea" id="RHEA-COMP:14737"/>
        <dbReference type="Rhea" id="RHEA-COMP:14739"/>
        <dbReference type="ChEBI" id="CHEBI:13193"/>
        <dbReference type="ChEBI" id="CHEBI:15378"/>
        <dbReference type="ChEBI" id="CHEBI:17319"/>
        <dbReference type="ChEBI" id="CHEBI:17499"/>
        <dbReference type="ChEBI" id="CHEBI:29917"/>
        <dbReference type="ChEBI" id="CHEBI:57844"/>
        <dbReference type="ChEBI" id="CHEBI:57856"/>
        <dbReference type="ChEBI" id="CHEBI:59789"/>
        <dbReference type="ChEBI" id="CHEBI:64428"/>
        <dbReference type="ChEBI" id="CHEBI:74415"/>
        <dbReference type="ChEBI" id="CHEBI:74417"/>
        <dbReference type="EC" id="2.8.4.3"/>
    </reaction>
</comment>
<evidence type="ECO:0000259" key="13">
    <source>
        <dbReference type="PROSITE" id="PS51918"/>
    </source>
</evidence>
<evidence type="ECO:0000256" key="3">
    <source>
        <dbReference type="ARBA" id="ARBA00022679"/>
    </source>
</evidence>
<dbReference type="InterPro" id="IPR038135">
    <property type="entry name" value="Methylthiotransferase_N_sf"/>
</dbReference>
<comment type="subcellular location">
    <subcellularLocation>
        <location evidence="9">Cytoplasm</location>
    </subcellularLocation>
</comment>
<dbReference type="SMART" id="SM00729">
    <property type="entry name" value="Elp3"/>
    <property type="match status" value="1"/>
</dbReference>
<dbReference type="InterPro" id="IPR023404">
    <property type="entry name" value="rSAM_horseshoe"/>
</dbReference>
<evidence type="ECO:0000256" key="4">
    <source>
        <dbReference type="ARBA" id="ARBA00022691"/>
    </source>
</evidence>
<keyword evidence="9" id="KW-0963">Cytoplasm</keyword>
<keyword evidence="3 9" id="KW-0808">Transferase</keyword>
<evidence type="ECO:0000256" key="9">
    <source>
        <dbReference type="HAMAP-Rule" id="MF_01864"/>
    </source>
</evidence>
<evidence type="ECO:0000259" key="12">
    <source>
        <dbReference type="PROSITE" id="PS51449"/>
    </source>
</evidence>
<dbReference type="PROSITE" id="PS50926">
    <property type="entry name" value="TRAM"/>
    <property type="match status" value="1"/>
</dbReference>
<keyword evidence="7 9" id="KW-0411">Iron-sulfur</keyword>
<keyword evidence="5 9" id="KW-0479">Metal-binding</keyword>
<feature type="binding site" evidence="9">
    <location>
        <position position="83"/>
    </location>
    <ligand>
        <name>[4Fe-4S] cluster</name>
        <dbReference type="ChEBI" id="CHEBI:49883"/>
        <label>1</label>
    </ligand>
</feature>
<evidence type="ECO:0000259" key="11">
    <source>
        <dbReference type="PROSITE" id="PS50926"/>
    </source>
</evidence>
<feature type="binding site" evidence="9">
    <location>
        <position position="158"/>
    </location>
    <ligand>
        <name>[4Fe-4S] cluster</name>
        <dbReference type="ChEBI" id="CHEBI:49883"/>
        <label>2</label>
        <note>4Fe-4S-S-AdoMet</note>
    </ligand>
</feature>
<evidence type="ECO:0000256" key="5">
    <source>
        <dbReference type="ARBA" id="ARBA00022723"/>
    </source>
</evidence>
<evidence type="ECO:0000256" key="7">
    <source>
        <dbReference type="ARBA" id="ARBA00023014"/>
    </source>
</evidence>
<feature type="binding site" evidence="9">
    <location>
        <position position="162"/>
    </location>
    <ligand>
        <name>[4Fe-4S] cluster</name>
        <dbReference type="ChEBI" id="CHEBI:49883"/>
        <label>2</label>
        <note>4Fe-4S-S-AdoMet</note>
    </ligand>
</feature>
<dbReference type="PANTHER" id="PTHR43020:SF2">
    <property type="entry name" value="MITOCHONDRIAL TRNA METHYLTHIOTRANSFERASE CDK5RAP1"/>
    <property type="match status" value="1"/>
</dbReference>
<dbReference type="PROSITE" id="PS51918">
    <property type="entry name" value="RADICAL_SAM"/>
    <property type="match status" value="1"/>
</dbReference>
<dbReference type="Pfam" id="PF01938">
    <property type="entry name" value="TRAM"/>
    <property type="match status" value="1"/>
</dbReference>
<dbReference type="InterPro" id="IPR005839">
    <property type="entry name" value="Methylthiotransferase"/>
</dbReference>
<dbReference type="NCBIfam" id="TIGR01574">
    <property type="entry name" value="miaB-methiolase"/>
    <property type="match status" value="1"/>
</dbReference>
<dbReference type="InterPro" id="IPR007197">
    <property type="entry name" value="rSAM"/>
</dbReference>
<dbReference type="Pfam" id="PF04055">
    <property type="entry name" value="Radical_SAM"/>
    <property type="match status" value="1"/>
</dbReference>
<keyword evidence="4 9" id="KW-0949">S-adenosyl-L-methionine</keyword>
<keyword evidence="9" id="KW-0819">tRNA processing</keyword>
<reference evidence="14 15" key="1">
    <citation type="submission" date="2021-05" db="EMBL/GenBank/DDBJ databases">
        <title>The draft genome of Geobacter chapellei DSM 13688.</title>
        <authorList>
            <person name="Xu Z."/>
            <person name="Masuda Y."/>
            <person name="Itoh H."/>
            <person name="Senoo K."/>
        </authorList>
    </citation>
    <scope>NUCLEOTIDE SEQUENCE [LARGE SCALE GENOMIC DNA]</scope>
    <source>
        <strain evidence="14 15">DSM 13688</strain>
    </source>
</reference>
<dbReference type="SFLD" id="SFLDS00029">
    <property type="entry name" value="Radical_SAM"/>
    <property type="match status" value="1"/>
</dbReference>
<keyword evidence="6 9" id="KW-0408">Iron</keyword>
<sequence length="438" mass="49181">MLSKRLYIETFGCQMNVSDSERIVTMLADLGYRPTSTPSDADMILLNTCSVRGGAEEKVYRRLANLRVFKKRNKHLLVGVGGCVAQQEGEELLKRLPWLDLVFGTHNLHLLPEMVAAAEGGERRCETDFIDNDQRLDLFPVTKTTSRLSSFVTVMQGCNNFCSYCIVPYVRGREISRRSDDIVNEIRVLTNAGVREVVLLGQNVNSYGLNTPNEPGFAELIGKIAEIQDLHRIRFSTSHPKDMSDELINCFREIPKLCGQIQLPAQSGSNRILQAMNRGYTRETYLEKIRKLKAARPGIAITGDMIVGFPGETEEDFEQTLSLLEEVRYIDLFSFVYSARPGTAAAEMADEVEREEKQRRLERLQHLQKNITMEIQSEYLGSVQSVLVEGEGKRSGQISGKADNGRTVNFAGDKKLIGSFVEVRITNVFQNSLLGEIA</sequence>
<dbReference type="PROSITE" id="PS01278">
    <property type="entry name" value="MTTASE_RADICAL"/>
    <property type="match status" value="1"/>
</dbReference>
<gene>
    <name evidence="9 14" type="primary">miaB</name>
    <name evidence="14" type="ORF">KJB30_07665</name>
</gene>
<accession>A0ABS5U7L7</accession>
<feature type="binding site" evidence="9">
    <location>
        <position position="49"/>
    </location>
    <ligand>
        <name>[4Fe-4S] cluster</name>
        <dbReference type="ChEBI" id="CHEBI:49883"/>
        <label>1</label>
    </ligand>
</feature>
<evidence type="ECO:0000256" key="1">
    <source>
        <dbReference type="ARBA" id="ARBA00003234"/>
    </source>
</evidence>
<evidence type="ECO:0000313" key="15">
    <source>
        <dbReference type="Proteomes" id="UP000784128"/>
    </source>
</evidence>
<dbReference type="NCBIfam" id="TIGR00089">
    <property type="entry name" value="MiaB/RimO family radical SAM methylthiotransferase"/>
    <property type="match status" value="1"/>
</dbReference>
<dbReference type="InterPro" id="IPR002792">
    <property type="entry name" value="TRAM_dom"/>
</dbReference>
<dbReference type="InterPro" id="IPR013848">
    <property type="entry name" value="Methylthiotransferase_N"/>
</dbReference>
<evidence type="ECO:0000256" key="10">
    <source>
        <dbReference type="SAM" id="Coils"/>
    </source>
</evidence>
<organism evidence="14 15">
    <name type="scientific">Pelotalea chapellei</name>
    <dbReference type="NCBI Taxonomy" id="44671"/>
    <lineage>
        <taxon>Bacteria</taxon>
        <taxon>Pseudomonadati</taxon>
        <taxon>Thermodesulfobacteriota</taxon>
        <taxon>Desulfuromonadia</taxon>
        <taxon>Geobacterales</taxon>
        <taxon>Geobacteraceae</taxon>
        <taxon>Pelotalea</taxon>
    </lineage>
</organism>
<dbReference type="InterPro" id="IPR058240">
    <property type="entry name" value="rSAM_sf"/>
</dbReference>
<dbReference type="SUPFAM" id="SSF102114">
    <property type="entry name" value="Radical SAM enzymes"/>
    <property type="match status" value="1"/>
</dbReference>